<keyword evidence="2 5" id="KW-0479">Metal-binding</keyword>
<dbReference type="Pfam" id="PF00575">
    <property type="entry name" value="S1"/>
    <property type="match status" value="4"/>
</dbReference>
<dbReference type="InterPro" id="IPR003451">
    <property type="entry name" value="LytB/IspH"/>
</dbReference>
<feature type="binding site" evidence="5">
    <location>
        <position position="12"/>
    </location>
    <ligand>
        <name>[4Fe-4S] cluster</name>
        <dbReference type="ChEBI" id="CHEBI:49883"/>
    </ligand>
</feature>
<feature type="binding site" evidence="5">
    <location>
        <position position="218"/>
    </location>
    <ligand>
        <name>dimethylallyl diphosphate</name>
        <dbReference type="ChEBI" id="CHEBI:57623"/>
    </ligand>
</feature>
<comment type="caution">
    <text evidence="7">The sequence shown here is derived from an EMBL/GenBank/DDBJ whole genome shotgun (WGS) entry which is preliminary data.</text>
</comment>
<dbReference type="AlphaFoldDB" id="A0A1L8D0B8"/>
<dbReference type="InterPro" id="IPR012340">
    <property type="entry name" value="NA-bd_OB-fold"/>
</dbReference>
<feature type="binding site" evidence="5">
    <location>
        <position position="218"/>
    </location>
    <ligand>
        <name>isopentenyl diphosphate</name>
        <dbReference type="ChEBI" id="CHEBI:128769"/>
    </ligand>
</feature>
<dbReference type="GO" id="GO:0050992">
    <property type="term" value="P:dimethylallyl diphosphate biosynthetic process"/>
    <property type="evidence" value="ECO:0007669"/>
    <property type="project" value="UniProtKB-UniRule"/>
</dbReference>
<dbReference type="UniPathway" id="UPA00056">
    <property type="reaction ID" value="UER00097"/>
</dbReference>
<proteinExistence type="inferred from homology"/>
<evidence type="ECO:0000256" key="1">
    <source>
        <dbReference type="ARBA" id="ARBA00022485"/>
    </source>
</evidence>
<dbReference type="CDD" id="cd04465">
    <property type="entry name" value="S1_RPS1_repeat_ec2_hs2"/>
    <property type="match status" value="1"/>
</dbReference>
<feature type="binding site" evidence="5">
    <location>
        <position position="122"/>
    </location>
    <ligand>
        <name>isopentenyl diphosphate</name>
        <dbReference type="ChEBI" id="CHEBI:128769"/>
    </ligand>
</feature>
<feature type="binding site" evidence="5">
    <location>
        <position position="72"/>
    </location>
    <ligand>
        <name>dimethylallyl diphosphate</name>
        <dbReference type="ChEBI" id="CHEBI:57623"/>
    </ligand>
</feature>
<feature type="domain" description="S1 motif" evidence="6">
    <location>
        <begin position="292"/>
        <end position="360"/>
    </location>
</feature>
<feature type="binding site" evidence="5">
    <location>
        <position position="260"/>
    </location>
    <ligand>
        <name>isopentenyl diphosphate</name>
        <dbReference type="ChEBI" id="CHEBI:128769"/>
    </ligand>
</feature>
<dbReference type="GO" id="GO:0016114">
    <property type="term" value="P:terpenoid biosynthetic process"/>
    <property type="evidence" value="ECO:0007669"/>
    <property type="project" value="UniProtKB-UniRule"/>
</dbReference>
<protein>
    <recommendedName>
        <fullName evidence="5">4-hydroxy-3-methylbut-2-enyl diphosphate reductase</fullName>
        <shortName evidence="5">HMBPP reductase</shortName>
        <ecNumber evidence="5">1.17.7.4</ecNumber>
    </recommendedName>
</protein>
<feature type="binding site" evidence="5">
    <location>
        <position position="216"/>
    </location>
    <ligand>
        <name>dimethylallyl diphosphate</name>
        <dbReference type="ChEBI" id="CHEBI:57623"/>
    </ligand>
</feature>
<dbReference type="InterPro" id="IPR003029">
    <property type="entry name" value="S1_domain"/>
</dbReference>
<dbReference type="Gene3D" id="3.40.50.11270">
    <property type="match status" value="1"/>
</dbReference>
<evidence type="ECO:0000256" key="5">
    <source>
        <dbReference type="HAMAP-Rule" id="MF_00191"/>
    </source>
</evidence>
<dbReference type="EMBL" id="BDJL01000011">
    <property type="protein sequence ID" value="GAV24620.1"/>
    <property type="molecule type" value="Genomic_DNA"/>
</dbReference>
<feature type="binding site" evidence="5">
    <location>
        <position position="72"/>
    </location>
    <ligand>
        <name>isopentenyl diphosphate</name>
        <dbReference type="ChEBI" id="CHEBI:128769"/>
    </ligand>
</feature>
<keyword evidence="8" id="KW-1185">Reference proteome</keyword>
<dbReference type="EC" id="1.17.7.4" evidence="5"/>
<evidence type="ECO:0000313" key="7">
    <source>
        <dbReference type="EMBL" id="GAV24620.1"/>
    </source>
</evidence>
<feature type="binding site" evidence="5">
    <location>
        <position position="216"/>
    </location>
    <ligand>
        <name>isopentenyl diphosphate</name>
        <dbReference type="ChEBI" id="CHEBI:128769"/>
    </ligand>
</feature>
<dbReference type="UniPathway" id="UPA00059">
    <property type="reaction ID" value="UER00105"/>
</dbReference>
<feature type="binding site" evidence="5">
    <location>
        <position position="40"/>
    </location>
    <ligand>
        <name>(2E)-4-hydroxy-3-methylbut-2-enyl diphosphate</name>
        <dbReference type="ChEBI" id="CHEBI:128753"/>
    </ligand>
</feature>
<organism evidence="7 8">
    <name type="scientific">Carboxydothermus islandicus</name>
    <dbReference type="NCBI Taxonomy" id="661089"/>
    <lineage>
        <taxon>Bacteria</taxon>
        <taxon>Bacillati</taxon>
        <taxon>Bacillota</taxon>
        <taxon>Clostridia</taxon>
        <taxon>Thermoanaerobacterales</taxon>
        <taxon>Thermoanaerobacteraceae</taxon>
        <taxon>Carboxydothermus</taxon>
    </lineage>
</organism>
<feature type="binding site" evidence="5">
    <location>
        <position position="72"/>
    </location>
    <ligand>
        <name>(2E)-4-hydroxy-3-methylbut-2-enyl diphosphate</name>
        <dbReference type="ChEBI" id="CHEBI:128753"/>
    </ligand>
</feature>
<feature type="binding site" evidence="5">
    <location>
        <position position="40"/>
    </location>
    <ligand>
        <name>isopentenyl diphosphate</name>
        <dbReference type="ChEBI" id="CHEBI:128769"/>
    </ligand>
</feature>
<comment type="pathway">
    <text evidence="5">Isoprenoid biosynthesis; isopentenyl diphosphate biosynthesis via DXP pathway; isopentenyl diphosphate from 1-deoxy-D-xylulose 5-phosphate: step 6/6.</text>
</comment>
<feature type="binding site" evidence="5">
    <location>
        <position position="216"/>
    </location>
    <ligand>
        <name>(2E)-4-hydroxy-3-methylbut-2-enyl diphosphate</name>
        <dbReference type="ChEBI" id="CHEBI:128753"/>
    </ligand>
</feature>
<evidence type="ECO:0000313" key="8">
    <source>
        <dbReference type="Proteomes" id="UP000187338"/>
    </source>
</evidence>
<comment type="function">
    <text evidence="5">Catalyzes the conversion of 1-hydroxy-2-methyl-2-(E)-butenyl 4-diphosphate (HMBPP) into a mixture of isopentenyl diphosphate (IPP) and dimethylallyl diphosphate (DMAPP). Acts in the terminal step of the DOXP/MEP pathway for isoprenoid precursor biosynthesis.</text>
</comment>
<dbReference type="Proteomes" id="UP000187338">
    <property type="component" value="Unassembled WGS sequence"/>
</dbReference>
<feature type="domain" description="S1 motif" evidence="6">
    <location>
        <begin position="464"/>
        <end position="532"/>
    </location>
</feature>
<dbReference type="SUPFAM" id="SSF50249">
    <property type="entry name" value="Nucleic acid-binding proteins"/>
    <property type="match status" value="4"/>
</dbReference>
<comment type="similarity">
    <text evidence="5">Belongs to the IspH family.</text>
</comment>
<dbReference type="GO" id="GO:0051745">
    <property type="term" value="F:4-hydroxy-3-methylbut-2-enyl diphosphate reductase activity"/>
    <property type="evidence" value="ECO:0007669"/>
    <property type="project" value="UniProtKB-UniRule"/>
</dbReference>
<accession>A0A1L8D0B8</accession>
<keyword evidence="5" id="KW-0414">Isoprene biosynthesis</keyword>
<evidence type="ECO:0000256" key="4">
    <source>
        <dbReference type="ARBA" id="ARBA00023014"/>
    </source>
</evidence>
<feature type="binding site" evidence="5">
    <location>
        <position position="260"/>
    </location>
    <ligand>
        <name>(2E)-4-hydroxy-3-methylbut-2-enyl diphosphate</name>
        <dbReference type="ChEBI" id="CHEBI:128753"/>
    </ligand>
</feature>
<dbReference type="SMART" id="SM00316">
    <property type="entry name" value="S1"/>
    <property type="match status" value="4"/>
</dbReference>
<dbReference type="PRINTS" id="PR00681">
    <property type="entry name" value="RIBOSOMALS1"/>
</dbReference>
<evidence type="ECO:0000256" key="2">
    <source>
        <dbReference type="ARBA" id="ARBA00022723"/>
    </source>
</evidence>
<dbReference type="CDD" id="cd13944">
    <property type="entry name" value="lytB_ispH"/>
    <property type="match status" value="1"/>
</dbReference>
<comment type="catalytic activity">
    <reaction evidence="5">
        <text>isopentenyl diphosphate + 2 oxidized [2Fe-2S]-[ferredoxin] + H2O = (2E)-4-hydroxy-3-methylbut-2-enyl diphosphate + 2 reduced [2Fe-2S]-[ferredoxin] + 2 H(+)</text>
        <dbReference type="Rhea" id="RHEA:24488"/>
        <dbReference type="Rhea" id="RHEA-COMP:10000"/>
        <dbReference type="Rhea" id="RHEA-COMP:10001"/>
        <dbReference type="ChEBI" id="CHEBI:15377"/>
        <dbReference type="ChEBI" id="CHEBI:15378"/>
        <dbReference type="ChEBI" id="CHEBI:33737"/>
        <dbReference type="ChEBI" id="CHEBI:33738"/>
        <dbReference type="ChEBI" id="CHEBI:128753"/>
        <dbReference type="ChEBI" id="CHEBI:128769"/>
        <dbReference type="EC" id="1.17.7.4"/>
    </reaction>
</comment>
<gene>
    <name evidence="5" type="primary">ispH</name>
    <name evidence="7" type="ORF">ciss_05530</name>
</gene>
<reference evidence="8" key="1">
    <citation type="submission" date="2016-12" db="EMBL/GenBank/DDBJ databases">
        <title>Draft Genome Sequences od Carboxydothermus pertinax and islandicus, Hydrogenogenic Carboxydotrophic Bacteria.</title>
        <authorList>
            <person name="Fukuyama Y."/>
            <person name="Ohmae K."/>
            <person name="Yoneda Y."/>
            <person name="Yoshida T."/>
            <person name="Sako Y."/>
        </authorList>
    </citation>
    <scope>NUCLEOTIDE SEQUENCE [LARGE SCALE GENOMIC DNA]</scope>
    <source>
        <strain evidence="8">SET</strain>
    </source>
</reference>
<dbReference type="GO" id="GO:0019288">
    <property type="term" value="P:isopentenyl diphosphate biosynthetic process, methylerythritol 4-phosphate pathway"/>
    <property type="evidence" value="ECO:0007669"/>
    <property type="project" value="UniProtKB-UniRule"/>
</dbReference>
<evidence type="ECO:0000256" key="3">
    <source>
        <dbReference type="ARBA" id="ARBA00023004"/>
    </source>
</evidence>
<feature type="binding site" evidence="5">
    <location>
        <position position="122"/>
    </location>
    <ligand>
        <name>(2E)-4-hydroxy-3-methylbut-2-enyl diphosphate</name>
        <dbReference type="ChEBI" id="CHEBI:128753"/>
    </ligand>
</feature>
<feature type="binding site" evidence="5">
    <location>
        <position position="160"/>
    </location>
    <ligand>
        <name>(2E)-4-hydroxy-3-methylbut-2-enyl diphosphate</name>
        <dbReference type="ChEBI" id="CHEBI:128753"/>
    </ligand>
</feature>
<feature type="binding site" evidence="5">
    <location>
        <position position="94"/>
    </location>
    <ligand>
        <name>[4Fe-4S] cluster</name>
        <dbReference type="ChEBI" id="CHEBI:49883"/>
    </ligand>
</feature>
<feature type="binding site" evidence="5">
    <location>
        <position position="188"/>
    </location>
    <ligand>
        <name>[4Fe-4S] cluster</name>
        <dbReference type="ChEBI" id="CHEBI:49883"/>
    </ligand>
</feature>
<keyword evidence="1 5" id="KW-0004">4Fe-4S</keyword>
<feature type="binding site" evidence="5">
    <location>
        <position position="122"/>
    </location>
    <ligand>
        <name>dimethylallyl diphosphate</name>
        <dbReference type="ChEBI" id="CHEBI:57623"/>
    </ligand>
</feature>
<dbReference type="Gene3D" id="2.40.50.140">
    <property type="entry name" value="Nucleic acid-binding proteins"/>
    <property type="match status" value="4"/>
</dbReference>
<dbReference type="GO" id="GO:0003676">
    <property type="term" value="F:nucleic acid binding"/>
    <property type="evidence" value="ECO:0007669"/>
    <property type="project" value="InterPro"/>
</dbReference>
<dbReference type="Gene3D" id="3.40.1010.20">
    <property type="entry name" value="4-hydroxy-3-methylbut-2-enyl diphosphate reductase, catalytic domain"/>
    <property type="match status" value="2"/>
</dbReference>
<evidence type="ECO:0000259" key="6">
    <source>
        <dbReference type="PROSITE" id="PS50126"/>
    </source>
</evidence>
<sequence length="653" mass="72872">MEIIVAQNAGFCFGVKRAIETAQKAAENNNPVYSLGPLIHNPQEVERLKNAGIIPIEEIGEGNGKTIIIRSHGTTPEKLQEIVEKGYVVEDATCPFVKKAQILAQKLTNEGYQVVVVGDKKHPEVQGIVGWSGYKALVVENPEEAARLPFYPKIAVIAQTTQKSENFWQVVEVIKKKGGEVKPFNTICHATQTRQEESRKLATEVEVMLVVGGKNSANTKKLAQICAATNTPTYLVEEASEIKPEWLAGKAKVGITAGASTPAWIIEEVRKKVEQMASLEQALLEIKPVKEGEIVRGNVVKVLEKEVLVDIGTKGEGVIPLEEITWYRIERAREAVKEGEEFPVLVLKEDEEGKIILSRKKALEILAEEKLLEWQKNKVPVTGKIVEVVKGGVLVDIGVRAFLPASLIALNYVEDLEALKGEEITAYVIEVDLAKRRVVLDRKSYLKEQEVKTKKERIASLKEGSKVKGKVTKIMPFGAFVDLGGFDGLLRAQDISWQRNVRPEEHLQVGQELEVVVLEVDQHNLKVNLGLKQLTPDPWQKIPDELKEGAVVEGTVVKVLRHGLILELFPGIEGYLPARETEAENEPLMKKYQVGQKMEVKILTLKPLEKKMTLSQKEALREKEKEQYQKEFAEEENLTFSLGEILKGKLKEV</sequence>
<comment type="pathway">
    <text evidence="5">Isoprenoid biosynthesis; dimethylallyl diphosphate biosynthesis; dimethylallyl diphosphate from (2E)-4-hydroxy-3-methylbutenyl diphosphate: step 1/1.</text>
</comment>
<feature type="binding site" evidence="5">
    <location>
        <position position="260"/>
    </location>
    <ligand>
        <name>dimethylallyl diphosphate</name>
        <dbReference type="ChEBI" id="CHEBI:57623"/>
    </ligand>
</feature>
<dbReference type="RefSeq" id="WP_075864816.1">
    <property type="nucleotide sequence ID" value="NZ_BDJL01000011.1"/>
</dbReference>
<feature type="domain" description="S1 motif" evidence="6">
    <location>
        <begin position="549"/>
        <end position="617"/>
    </location>
</feature>
<dbReference type="Pfam" id="PF02401">
    <property type="entry name" value="LYTB"/>
    <property type="match status" value="1"/>
</dbReference>
<feature type="domain" description="S1 motif" evidence="6">
    <location>
        <begin position="378"/>
        <end position="443"/>
    </location>
</feature>
<dbReference type="STRING" id="661089.ciss_05530"/>
<dbReference type="HAMAP" id="MF_00191">
    <property type="entry name" value="IspH"/>
    <property type="match status" value="1"/>
</dbReference>
<feature type="active site" description="Proton donor" evidence="5">
    <location>
        <position position="124"/>
    </location>
</feature>
<feature type="binding site" evidence="5">
    <location>
        <position position="40"/>
    </location>
    <ligand>
        <name>dimethylallyl diphosphate</name>
        <dbReference type="ChEBI" id="CHEBI:57623"/>
    </ligand>
</feature>
<comment type="cofactor">
    <cofactor evidence="5">
        <name>[4Fe-4S] cluster</name>
        <dbReference type="ChEBI" id="CHEBI:49883"/>
    </cofactor>
    <text evidence="5">Binds 1 [4Fe-4S] cluster per subunit.</text>
</comment>
<keyword evidence="4 5" id="KW-0411">Iron-sulfur</keyword>
<dbReference type="PANTHER" id="PTHR30426:SF0">
    <property type="entry name" value="4-HYDROXY-3-METHYLBUT-2-ENYL DIPHOSPHATE REDUCTASE"/>
    <property type="match status" value="1"/>
</dbReference>
<comment type="catalytic activity">
    <reaction evidence="5">
        <text>dimethylallyl diphosphate + 2 oxidized [2Fe-2S]-[ferredoxin] + H2O = (2E)-4-hydroxy-3-methylbut-2-enyl diphosphate + 2 reduced [2Fe-2S]-[ferredoxin] + 2 H(+)</text>
        <dbReference type="Rhea" id="RHEA:24825"/>
        <dbReference type="Rhea" id="RHEA-COMP:10000"/>
        <dbReference type="Rhea" id="RHEA-COMP:10001"/>
        <dbReference type="ChEBI" id="CHEBI:15377"/>
        <dbReference type="ChEBI" id="CHEBI:15378"/>
        <dbReference type="ChEBI" id="CHEBI:33737"/>
        <dbReference type="ChEBI" id="CHEBI:33738"/>
        <dbReference type="ChEBI" id="CHEBI:57623"/>
        <dbReference type="ChEBI" id="CHEBI:128753"/>
        <dbReference type="EC" id="1.17.7.4"/>
    </reaction>
</comment>
<keyword evidence="5" id="KW-0560">Oxidoreductase</keyword>
<keyword evidence="3 5" id="KW-0408">Iron</keyword>
<dbReference type="NCBIfam" id="TIGR00216">
    <property type="entry name" value="ispH_lytB"/>
    <property type="match status" value="1"/>
</dbReference>
<name>A0A1L8D0B8_9THEO</name>
<feature type="binding site" evidence="5">
    <location>
        <position position="218"/>
    </location>
    <ligand>
        <name>(2E)-4-hydroxy-3-methylbut-2-enyl diphosphate</name>
        <dbReference type="ChEBI" id="CHEBI:128753"/>
    </ligand>
</feature>
<dbReference type="NCBIfam" id="NF002187">
    <property type="entry name" value="PRK01045.1-1"/>
    <property type="match status" value="1"/>
</dbReference>
<dbReference type="PANTHER" id="PTHR30426">
    <property type="entry name" value="4-HYDROXY-3-METHYLBUT-2-ENYL DIPHOSPHATE REDUCTASE"/>
    <property type="match status" value="1"/>
</dbReference>
<dbReference type="GO" id="GO:0046872">
    <property type="term" value="F:metal ion binding"/>
    <property type="evidence" value="ECO:0007669"/>
    <property type="project" value="UniProtKB-KW"/>
</dbReference>
<dbReference type="PROSITE" id="PS50126">
    <property type="entry name" value="S1"/>
    <property type="match status" value="4"/>
</dbReference>
<dbReference type="InterPro" id="IPR035104">
    <property type="entry name" value="Ribosomal_protein_S1-like"/>
</dbReference>
<dbReference type="NCBIfam" id="NF000907">
    <property type="entry name" value="PRK00087.1"/>
    <property type="match status" value="1"/>
</dbReference>
<dbReference type="GO" id="GO:0051539">
    <property type="term" value="F:4 iron, 4 sulfur cluster binding"/>
    <property type="evidence" value="ECO:0007669"/>
    <property type="project" value="UniProtKB-UniRule"/>
</dbReference>
<comment type="caution">
    <text evidence="5">Lacks conserved residue(s) required for the propagation of feature annotation.</text>
</comment>
<dbReference type="OrthoDB" id="9804077at2"/>
<dbReference type="CDD" id="cd05687">
    <property type="entry name" value="S1_RPS1_repeat_ec1_hs1"/>
    <property type="match status" value="1"/>
</dbReference>